<accession>A0AAP7ZL13</accession>
<protein>
    <submittedName>
        <fullName evidence="1">Phage tail protein</fullName>
    </submittedName>
</protein>
<dbReference type="Proteomes" id="UP000216164">
    <property type="component" value="Unassembled WGS sequence"/>
</dbReference>
<sequence length="127" mass="14030">MAIPKEYLGAIVLEVDGREVEIESYTTSDKTGRKLVKTMNRTGRPSGYTQGVGEYGLTITAPVPTDPTEEIDWASITSAKLTHYPSTTTGQRVSYLGCFTQEVSEKYEVDNEAKRDITMSAIKKVTE</sequence>
<dbReference type="AlphaFoldDB" id="A0AAP7ZL13"/>
<evidence type="ECO:0000313" key="2">
    <source>
        <dbReference type="Proteomes" id="UP000216164"/>
    </source>
</evidence>
<reference evidence="1 2" key="1">
    <citation type="submission" date="2017-04" db="EMBL/GenBank/DDBJ databases">
        <title>Genome Announcement: Closed genomes of Ralstonia solanacearum strains K60, UW551, and UW700.</title>
        <authorList>
            <person name="Hayes M."/>
            <person name="Macintyre A.M."/>
            <person name="Allen C."/>
        </authorList>
    </citation>
    <scope>NUCLEOTIDE SEQUENCE [LARGE SCALE GENOMIC DNA]</scope>
    <source>
        <strain evidence="1 2">UW25</strain>
    </source>
</reference>
<evidence type="ECO:0000313" key="1">
    <source>
        <dbReference type="EMBL" id="OYQ12339.1"/>
    </source>
</evidence>
<organism evidence="1 2">
    <name type="scientific">Ralstonia solanacearum K60</name>
    <dbReference type="NCBI Taxonomy" id="1091042"/>
    <lineage>
        <taxon>Bacteria</taxon>
        <taxon>Pseudomonadati</taxon>
        <taxon>Pseudomonadota</taxon>
        <taxon>Betaproteobacteria</taxon>
        <taxon>Burkholderiales</taxon>
        <taxon>Burkholderiaceae</taxon>
        <taxon>Ralstonia</taxon>
        <taxon>Ralstonia solanacearum species complex</taxon>
    </lineage>
</organism>
<name>A0AAP7ZL13_RALSL</name>
<dbReference type="EMBL" id="NCTK01000001">
    <property type="protein sequence ID" value="OYQ12339.1"/>
    <property type="molecule type" value="Genomic_DNA"/>
</dbReference>
<dbReference type="RefSeq" id="WP_003268763.1">
    <property type="nucleotide sequence ID" value="NZ_NCTK01000001.1"/>
</dbReference>
<comment type="caution">
    <text evidence="1">The sequence shown here is derived from an EMBL/GenBank/DDBJ whole genome shotgun (WGS) entry which is preliminary data.</text>
</comment>
<gene>
    <name evidence="1" type="ORF">B7R77_03085</name>
</gene>
<proteinExistence type="predicted"/>